<name>A0AC60PRU8_IXOPE</name>
<protein>
    <submittedName>
        <fullName evidence="1">Uncharacterized protein</fullName>
    </submittedName>
</protein>
<proteinExistence type="predicted"/>
<evidence type="ECO:0000313" key="2">
    <source>
        <dbReference type="Proteomes" id="UP000805193"/>
    </source>
</evidence>
<dbReference type="EMBL" id="JABSTQ010010088">
    <property type="protein sequence ID" value="KAG0423549.1"/>
    <property type="molecule type" value="Genomic_DNA"/>
</dbReference>
<dbReference type="Proteomes" id="UP000805193">
    <property type="component" value="Unassembled WGS sequence"/>
</dbReference>
<evidence type="ECO:0000313" key="1">
    <source>
        <dbReference type="EMBL" id="KAG0423549.1"/>
    </source>
</evidence>
<sequence length="91" mass="9605">MVAADGCDGPLAWSHDLEQRASWLDCVGARLDPESWALTRVWRRSSVGPKSSAGAVAIDVLVLGASSPDSSGLPGSDDQGTLWLWASHGWT</sequence>
<organism evidence="1 2">
    <name type="scientific">Ixodes persulcatus</name>
    <name type="common">Taiga tick</name>
    <dbReference type="NCBI Taxonomy" id="34615"/>
    <lineage>
        <taxon>Eukaryota</taxon>
        <taxon>Metazoa</taxon>
        <taxon>Ecdysozoa</taxon>
        <taxon>Arthropoda</taxon>
        <taxon>Chelicerata</taxon>
        <taxon>Arachnida</taxon>
        <taxon>Acari</taxon>
        <taxon>Parasitiformes</taxon>
        <taxon>Ixodida</taxon>
        <taxon>Ixodoidea</taxon>
        <taxon>Ixodidae</taxon>
        <taxon>Ixodinae</taxon>
        <taxon>Ixodes</taxon>
    </lineage>
</organism>
<accession>A0AC60PRU8</accession>
<comment type="caution">
    <text evidence="1">The sequence shown here is derived from an EMBL/GenBank/DDBJ whole genome shotgun (WGS) entry which is preliminary data.</text>
</comment>
<keyword evidence="2" id="KW-1185">Reference proteome</keyword>
<reference evidence="1 2" key="1">
    <citation type="journal article" date="2020" name="Cell">
        <title>Large-Scale Comparative Analyses of Tick Genomes Elucidate Their Genetic Diversity and Vector Capacities.</title>
        <authorList>
            <consortium name="Tick Genome and Microbiome Consortium (TIGMIC)"/>
            <person name="Jia N."/>
            <person name="Wang J."/>
            <person name="Shi W."/>
            <person name="Du L."/>
            <person name="Sun Y."/>
            <person name="Zhan W."/>
            <person name="Jiang J.F."/>
            <person name="Wang Q."/>
            <person name="Zhang B."/>
            <person name="Ji P."/>
            <person name="Bell-Sakyi L."/>
            <person name="Cui X.M."/>
            <person name="Yuan T.T."/>
            <person name="Jiang B.G."/>
            <person name="Yang W.F."/>
            <person name="Lam T.T."/>
            <person name="Chang Q.C."/>
            <person name="Ding S.J."/>
            <person name="Wang X.J."/>
            <person name="Zhu J.G."/>
            <person name="Ruan X.D."/>
            <person name="Zhao L."/>
            <person name="Wei J.T."/>
            <person name="Ye R.Z."/>
            <person name="Que T.C."/>
            <person name="Du C.H."/>
            <person name="Zhou Y.H."/>
            <person name="Cheng J.X."/>
            <person name="Dai P.F."/>
            <person name="Guo W.B."/>
            <person name="Han X.H."/>
            <person name="Huang E.J."/>
            <person name="Li L.F."/>
            <person name="Wei W."/>
            <person name="Gao Y.C."/>
            <person name="Liu J.Z."/>
            <person name="Shao H.Z."/>
            <person name="Wang X."/>
            <person name="Wang C.C."/>
            <person name="Yang T.C."/>
            <person name="Huo Q.B."/>
            <person name="Li W."/>
            <person name="Chen H.Y."/>
            <person name="Chen S.E."/>
            <person name="Zhou L.G."/>
            <person name="Ni X.B."/>
            <person name="Tian J.H."/>
            <person name="Sheng Y."/>
            <person name="Liu T."/>
            <person name="Pan Y.S."/>
            <person name="Xia L.Y."/>
            <person name="Li J."/>
            <person name="Zhao F."/>
            <person name="Cao W.C."/>
        </authorList>
    </citation>
    <scope>NUCLEOTIDE SEQUENCE [LARGE SCALE GENOMIC DNA]</scope>
    <source>
        <strain evidence="1">Iper-2018</strain>
    </source>
</reference>
<gene>
    <name evidence="1" type="ORF">HPB47_000674</name>
</gene>